<dbReference type="OrthoDB" id="6144240at2759"/>
<evidence type="ECO:0000313" key="2">
    <source>
        <dbReference type="Proteomes" id="UP000275846"/>
    </source>
</evidence>
<proteinExistence type="predicted"/>
<accession>A0A183SLN9</accession>
<evidence type="ECO:0000313" key="1">
    <source>
        <dbReference type="EMBL" id="VDL91522.1"/>
    </source>
</evidence>
<organism evidence="3">
    <name type="scientific">Schistocephalus solidus</name>
    <name type="common">Tapeworm</name>
    <dbReference type="NCBI Taxonomy" id="70667"/>
    <lineage>
        <taxon>Eukaryota</taxon>
        <taxon>Metazoa</taxon>
        <taxon>Spiralia</taxon>
        <taxon>Lophotrochozoa</taxon>
        <taxon>Platyhelminthes</taxon>
        <taxon>Cestoda</taxon>
        <taxon>Eucestoda</taxon>
        <taxon>Diphyllobothriidea</taxon>
        <taxon>Diphyllobothriidae</taxon>
        <taxon>Schistocephalus</taxon>
    </lineage>
</organism>
<dbReference type="Proteomes" id="UP000275846">
    <property type="component" value="Unassembled WGS sequence"/>
</dbReference>
<gene>
    <name evidence="1" type="ORF">SSLN_LOCUS5137</name>
</gene>
<keyword evidence="2" id="KW-1185">Reference proteome</keyword>
<reference evidence="1 2" key="2">
    <citation type="submission" date="2018-11" db="EMBL/GenBank/DDBJ databases">
        <authorList>
            <consortium name="Pathogen Informatics"/>
        </authorList>
    </citation>
    <scope>NUCLEOTIDE SEQUENCE [LARGE SCALE GENOMIC DNA]</scope>
    <source>
        <strain evidence="1 2">NST_G2</strain>
    </source>
</reference>
<dbReference type="EMBL" id="UYSU01033129">
    <property type="protein sequence ID" value="VDL91522.1"/>
    <property type="molecule type" value="Genomic_DNA"/>
</dbReference>
<protein>
    <submittedName>
        <fullName evidence="1 3">Uncharacterized protein</fullName>
    </submittedName>
</protein>
<dbReference type="WBParaSite" id="SSLN_0000530001-mRNA-1">
    <property type="protein sequence ID" value="SSLN_0000530001-mRNA-1"/>
    <property type="gene ID" value="SSLN_0000530001"/>
</dbReference>
<sequence>MESESVPKFQAFTFNVIGTINFSSELISSTTLDNLDNFLRFCNPRDGVRDLLMVEAGSDGFASLSIIDNCFTMRDRHDVLITKAIRDADGWTDHCLVLSPDEAPTAAPTKAPRNQITKKLDKMHAPDDNATVETRWCQLRNVIQSTALEFLGHARRQHHDCFDDNDADISNLLAEKNGLHKAYMDLRTDDTQAGYFRCRRLVQQRLREMQDAWMLRKAEEIQGYADRYEMKNFFKAIKAIYGPCTKGTAPLLSSDGTTLLTEKSQILKRWTEHFRSVLNCSSAISDAAIDRLPQVDTNNDLDLPPSLPETIRAVQQISSGKSTGSDAILLEVYKH</sequence>
<dbReference type="AlphaFoldDB" id="A0A183SLN9"/>
<evidence type="ECO:0000313" key="3">
    <source>
        <dbReference type="WBParaSite" id="SSLN_0000530001-mRNA-1"/>
    </source>
</evidence>
<name>A0A183SLN9_SCHSO</name>
<reference evidence="3" key="1">
    <citation type="submission" date="2016-06" db="UniProtKB">
        <authorList>
            <consortium name="WormBaseParasite"/>
        </authorList>
    </citation>
    <scope>IDENTIFICATION</scope>
</reference>